<comment type="caution">
    <text evidence="2">The sequence shown here is derived from an EMBL/GenBank/DDBJ whole genome shotgun (WGS) entry which is preliminary data.</text>
</comment>
<protein>
    <submittedName>
        <fullName evidence="2">NrdH-redoxin</fullName>
    </submittedName>
</protein>
<dbReference type="EMBL" id="MHHR01000033">
    <property type="protein sequence ID" value="OGY33103.1"/>
    <property type="molecule type" value="Genomic_DNA"/>
</dbReference>
<accession>A0A1G1WZG6</accession>
<dbReference type="PANTHER" id="PTHR34386:SF1">
    <property type="entry name" value="GLUTAREDOXIN-LIKE PROTEIN NRDH"/>
    <property type="match status" value="1"/>
</dbReference>
<dbReference type="Gene3D" id="3.40.30.10">
    <property type="entry name" value="Glutaredoxin"/>
    <property type="match status" value="1"/>
</dbReference>
<proteinExistence type="predicted"/>
<dbReference type="CDD" id="cd02976">
    <property type="entry name" value="NrdH"/>
    <property type="match status" value="1"/>
</dbReference>
<dbReference type="InterPro" id="IPR036249">
    <property type="entry name" value="Thioredoxin-like_sf"/>
</dbReference>
<evidence type="ECO:0000313" key="2">
    <source>
        <dbReference type="EMBL" id="OGY33103.1"/>
    </source>
</evidence>
<dbReference type="PANTHER" id="PTHR34386">
    <property type="entry name" value="GLUTAREDOXIN"/>
    <property type="match status" value="1"/>
</dbReference>
<feature type="domain" description="Glutaredoxin" evidence="1">
    <location>
        <begin position="4"/>
        <end position="61"/>
    </location>
</feature>
<dbReference type="Pfam" id="PF00462">
    <property type="entry name" value="Glutaredoxin"/>
    <property type="match status" value="1"/>
</dbReference>
<dbReference type="GO" id="GO:0009055">
    <property type="term" value="F:electron transfer activity"/>
    <property type="evidence" value="ECO:0007669"/>
    <property type="project" value="TreeGrafter"/>
</dbReference>
<dbReference type="InterPro" id="IPR051548">
    <property type="entry name" value="Grx-like_ET"/>
</dbReference>
<dbReference type="AlphaFoldDB" id="A0A1G1WZG6"/>
<gene>
    <name evidence="2" type="ORF">A3D99_01440</name>
</gene>
<dbReference type="GO" id="GO:0045454">
    <property type="term" value="P:cell redox homeostasis"/>
    <property type="evidence" value="ECO:0007669"/>
    <property type="project" value="TreeGrafter"/>
</dbReference>
<dbReference type="InterPro" id="IPR002109">
    <property type="entry name" value="Glutaredoxin"/>
</dbReference>
<dbReference type="PROSITE" id="PS51354">
    <property type="entry name" value="GLUTAREDOXIN_2"/>
    <property type="match status" value="1"/>
</dbReference>
<evidence type="ECO:0000259" key="1">
    <source>
        <dbReference type="Pfam" id="PF00462"/>
    </source>
</evidence>
<reference evidence="2 3" key="1">
    <citation type="journal article" date="2016" name="Nat. Commun.">
        <title>Thousands of microbial genomes shed light on interconnected biogeochemical processes in an aquifer system.</title>
        <authorList>
            <person name="Anantharaman K."/>
            <person name="Brown C.T."/>
            <person name="Hug L.A."/>
            <person name="Sharon I."/>
            <person name="Castelle C.J."/>
            <person name="Probst A.J."/>
            <person name="Thomas B.C."/>
            <person name="Singh A."/>
            <person name="Wilkins M.J."/>
            <person name="Karaoz U."/>
            <person name="Brodie E.L."/>
            <person name="Williams K.H."/>
            <person name="Hubbard S.S."/>
            <person name="Banfield J.F."/>
        </authorList>
    </citation>
    <scope>NUCLEOTIDE SEQUENCE [LARGE SCALE GENOMIC DNA]</scope>
</reference>
<name>A0A1G1WZG6_9BACT</name>
<dbReference type="SUPFAM" id="SSF52833">
    <property type="entry name" value="Thioredoxin-like"/>
    <property type="match status" value="1"/>
</dbReference>
<sequence length="78" mass="8765">MKQVIIYSTPSCGWCKAAKQYFTEHNVAYTEKDVAADVFARDEMLQKSKQMGVPVIDIDGEITIGFNQPRLAQLLEIA</sequence>
<organism evidence="2 3">
    <name type="scientific">Candidatus Andersenbacteria bacterium RIFCSPHIGHO2_12_FULL_45_11</name>
    <dbReference type="NCBI Taxonomy" id="1797281"/>
    <lineage>
        <taxon>Bacteria</taxon>
        <taxon>Candidatus Anderseniibacteriota</taxon>
    </lineage>
</organism>
<dbReference type="InterPro" id="IPR011911">
    <property type="entry name" value="GlrX_YruB"/>
</dbReference>
<evidence type="ECO:0000313" key="3">
    <source>
        <dbReference type="Proteomes" id="UP000177528"/>
    </source>
</evidence>
<dbReference type="Proteomes" id="UP000177528">
    <property type="component" value="Unassembled WGS sequence"/>
</dbReference>
<dbReference type="NCBIfam" id="TIGR02196">
    <property type="entry name" value="GlrX_YruB"/>
    <property type="match status" value="1"/>
</dbReference>